<sequence>MQNALITGATKGIGLAIAKALAKEGINLAICSRNNEDLLLVKEALLQINSNIRVFTRVTDCSLRKELISFAAEAERELQSIQILINNAGLFLPASILEEEENALQKQLDLNLMAGYELYRYFGKKLIAARTGHIFNICSVAAKQVVVNAGSYSVTKFAQRGLNDVMREEMKAHRVKVTAILPGSTLTSSWSGTTIPPEKFVMPEDVAAAVINCLKMSAGANVDELIIQTTTEEI</sequence>
<dbReference type="PRINTS" id="PR00081">
    <property type="entry name" value="GDHRDH"/>
</dbReference>
<dbReference type="RefSeq" id="WP_157564921.1">
    <property type="nucleotide sequence ID" value="NZ_WPIK01000004.1"/>
</dbReference>
<comment type="similarity">
    <text evidence="1 3">Belongs to the short-chain dehydrogenases/reductases (SDR) family.</text>
</comment>
<dbReference type="Gene3D" id="3.40.50.720">
    <property type="entry name" value="NAD(P)-binding Rossmann-like Domain"/>
    <property type="match status" value="1"/>
</dbReference>
<keyword evidence="5" id="KW-1185">Reference proteome</keyword>
<proteinExistence type="inferred from homology"/>
<protein>
    <submittedName>
        <fullName evidence="4">SDR family NAD(P)-dependent oxidoreductase</fullName>
    </submittedName>
</protein>
<evidence type="ECO:0000256" key="2">
    <source>
        <dbReference type="ARBA" id="ARBA00023002"/>
    </source>
</evidence>
<evidence type="ECO:0000313" key="5">
    <source>
        <dbReference type="Proteomes" id="UP000462014"/>
    </source>
</evidence>
<name>A0A7K1SUM8_9SPHI</name>
<dbReference type="SUPFAM" id="SSF51735">
    <property type="entry name" value="NAD(P)-binding Rossmann-fold domains"/>
    <property type="match status" value="1"/>
</dbReference>
<evidence type="ECO:0000313" key="4">
    <source>
        <dbReference type="EMBL" id="MVN20967.1"/>
    </source>
</evidence>
<dbReference type="GO" id="GO:0016491">
    <property type="term" value="F:oxidoreductase activity"/>
    <property type="evidence" value="ECO:0007669"/>
    <property type="project" value="UniProtKB-KW"/>
</dbReference>
<dbReference type="InterPro" id="IPR036291">
    <property type="entry name" value="NAD(P)-bd_dom_sf"/>
</dbReference>
<dbReference type="PRINTS" id="PR00080">
    <property type="entry name" value="SDRFAMILY"/>
</dbReference>
<keyword evidence="2" id="KW-0560">Oxidoreductase</keyword>
<comment type="caution">
    <text evidence="4">The sequence shown here is derived from an EMBL/GenBank/DDBJ whole genome shotgun (WGS) entry which is preliminary data.</text>
</comment>
<dbReference type="CDD" id="cd05233">
    <property type="entry name" value="SDR_c"/>
    <property type="match status" value="1"/>
</dbReference>
<dbReference type="Proteomes" id="UP000462014">
    <property type="component" value="Unassembled WGS sequence"/>
</dbReference>
<dbReference type="AlphaFoldDB" id="A0A7K1SUM8"/>
<dbReference type="GO" id="GO:0016020">
    <property type="term" value="C:membrane"/>
    <property type="evidence" value="ECO:0007669"/>
    <property type="project" value="TreeGrafter"/>
</dbReference>
<gene>
    <name evidence="4" type="ORF">GO621_05380</name>
</gene>
<dbReference type="InterPro" id="IPR002347">
    <property type="entry name" value="SDR_fam"/>
</dbReference>
<dbReference type="Pfam" id="PF00106">
    <property type="entry name" value="adh_short"/>
    <property type="match status" value="1"/>
</dbReference>
<organism evidence="4 5">
    <name type="scientific">Mucilaginibacter arboris</name>
    <dbReference type="NCBI Taxonomy" id="2682090"/>
    <lineage>
        <taxon>Bacteria</taxon>
        <taxon>Pseudomonadati</taxon>
        <taxon>Bacteroidota</taxon>
        <taxon>Sphingobacteriia</taxon>
        <taxon>Sphingobacteriales</taxon>
        <taxon>Sphingobacteriaceae</taxon>
        <taxon>Mucilaginibacter</taxon>
    </lineage>
</organism>
<evidence type="ECO:0000256" key="3">
    <source>
        <dbReference type="RuleBase" id="RU000363"/>
    </source>
</evidence>
<reference evidence="4 5" key="1">
    <citation type="submission" date="2019-12" db="EMBL/GenBank/DDBJ databases">
        <title>Mucilaginibacter sp. HMF7410 genome sequencing and assembly.</title>
        <authorList>
            <person name="Kang H."/>
            <person name="Cha I."/>
            <person name="Kim H."/>
            <person name="Joh K."/>
        </authorList>
    </citation>
    <scope>NUCLEOTIDE SEQUENCE [LARGE SCALE GENOMIC DNA]</scope>
    <source>
        <strain evidence="4 5">HMF7410</strain>
    </source>
</reference>
<accession>A0A7K1SUM8</accession>
<dbReference type="PANTHER" id="PTHR44196">
    <property type="entry name" value="DEHYDROGENASE/REDUCTASE SDR FAMILY MEMBER 7B"/>
    <property type="match status" value="1"/>
</dbReference>
<evidence type="ECO:0000256" key="1">
    <source>
        <dbReference type="ARBA" id="ARBA00006484"/>
    </source>
</evidence>
<dbReference type="EMBL" id="WPIK01000004">
    <property type="protein sequence ID" value="MVN20967.1"/>
    <property type="molecule type" value="Genomic_DNA"/>
</dbReference>
<dbReference type="PANTHER" id="PTHR44196:SF1">
    <property type="entry name" value="DEHYDROGENASE_REDUCTASE SDR FAMILY MEMBER 7B"/>
    <property type="match status" value="1"/>
</dbReference>